<evidence type="ECO:0000256" key="1">
    <source>
        <dbReference type="SAM" id="MobiDB-lite"/>
    </source>
</evidence>
<dbReference type="Proteomes" id="UP001557470">
    <property type="component" value="Unassembled WGS sequence"/>
</dbReference>
<sequence>MSGNSSLIDSYYTETFGDCRSTAFTTRGGTIFPNSALSTLLPQFSGDYPHFLLRESWEQQVVDPVIQGEGLRADDLSSGILVPVTLPSSDPSGSRSQNQPSTRSSFMASMQPYAVHPSEDVHYHTTSSTTSPVTCHPYMTVSNDTTCKMTPIGTEDLDSALPTHSQSLIDTHLWAKENFGSCWSPCEFWRSC</sequence>
<dbReference type="AlphaFoldDB" id="A0ABD0WHZ5"/>
<name>A0ABD0WHZ5_UMBPY</name>
<keyword evidence="3" id="KW-1185">Reference proteome</keyword>
<dbReference type="PANTHER" id="PTHR28376:SF1">
    <property type="entry name" value="POU DOMAIN CLASS 2-ASSOCIATING FACTOR 2"/>
    <property type="match status" value="1"/>
</dbReference>
<reference evidence="2 3" key="1">
    <citation type="submission" date="2024-06" db="EMBL/GenBank/DDBJ databases">
        <authorList>
            <person name="Pan Q."/>
            <person name="Wen M."/>
            <person name="Jouanno E."/>
            <person name="Zahm M."/>
            <person name="Klopp C."/>
            <person name="Cabau C."/>
            <person name="Louis A."/>
            <person name="Berthelot C."/>
            <person name="Parey E."/>
            <person name="Roest Crollius H."/>
            <person name="Montfort J."/>
            <person name="Robinson-Rechavi M."/>
            <person name="Bouchez O."/>
            <person name="Lampietro C."/>
            <person name="Lopez Roques C."/>
            <person name="Donnadieu C."/>
            <person name="Postlethwait J."/>
            <person name="Bobe J."/>
            <person name="Verreycken H."/>
            <person name="Guiguen Y."/>
        </authorList>
    </citation>
    <scope>NUCLEOTIDE SEQUENCE [LARGE SCALE GENOMIC DNA]</scope>
    <source>
        <strain evidence="2">Up_M1</strain>
        <tissue evidence="2">Testis</tissue>
    </source>
</reference>
<evidence type="ECO:0000313" key="3">
    <source>
        <dbReference type="Proteomes" id="UP001557470"/>
    </source>
</evidence>
<protein>
    <submittedName>
        <fullName evidence="2">Uncharacterized protein</fullName>
    </submittedName>
</protein>
<organism evidence="2 3">
    <name type="scientific">Umbra pygmaea</name>
    <name type="common">Eastern mudminnow</name>
    <dbReference type="NCBI Taxonomy" id="75934"/>
    <lineage>
        <taxon>Eukaryota</taxon>
        <taxon>Metazoa</taxon>
        <taxon>Chordata</taxon>
        <taxon>Craniata</taxon>
        <taxon>Vertebrata</taxon>
        <taxon>Euteleostomi</taxon>
        <taxon>Actinopterygii</taxon>
        <taxon>Neopterygii</taxon>
        <taxon>Teleostei</taxon>
        <taxon>Protacanthopterygii</taxon>
        <taxon>Esociformes</taxon>
        <taxon>Umbridae</taxon>
        <taxon>Umbra</taxon>
    </lineage>
</organism>
<dbReference type="EMBL" id="JAGEUA010000006">
    <property type="protein sequence ID" value="KAL0973062.1"/>
    <property type="molecule type" value="Genomic_DNA"/>
</dbReference>
<proteinExistence type="predicted"/>
<dbReference type="InterPro" id="IPR037655">
    <property type="entry name" value="POU2AF2"/>
</dbReference>
<gene>
    <name evidence="2" type="ORF">UPYG_G00198390</name>
</gene>
<evidence type="ECO:0000313" key="2">
    <source>
        <dbReference type="EMBL" id="KAL0973062.1"/>
    </source>
</evidence>
<accession>A0ABD0WHZ5</accession>
<feature type="compositionally biased region" description="Polar residues" evidence="1">
    <location>
        <begin position="86"/>
        <end position="105"/>
    </location>
</feature>
<feature type="region of interest" description="Disordered" evidence="1">
    <location>
        <begin position="82"/>
        <end position="105"/>
    </location>
</feature>
<dbReference type="PANTHER" id="PTHR28376">
    <property type="entry name" value="RGD1562914"/>
    <property type="match status" value="1"/>
</dbReference>
<dbReference type="Pfam" id="PF17721">
    <property type="entry name" value="POU2AF2"/>
    <property type="match status" value="1"/>
</dbReference>
<comment type="caution">
    <text evidence="2">The sequence shown here is derived from an EMBL/GenBank/DDBJ whole genome shotgun (WGS) entry which is preliminary data.</text>
</comment>